<reference evidence="1" key="1">
    <citation type="submission" date="2023-07" db="EMBL/GenBank/DDBJ databases">
        <title>draft genome sequence of fig (Ficus carica).</title>
        <authorList>
            <person name="Takahashi T."/>
            <person name="Nishimura K."/>
        </authorList>
    </citation>
    <scope>NUCLEOTIDE SEQUENCE</scope>
</reference>
<gene>
    <name evidence="1" type="ORF">TIFTF001_006246</name>
</gene>
<dbReference type="AlphaFoldDB" id="A0AA88CVT6"/>
<evidence type="ECO:0000313" key="2">
    <source>
        <dbReference type="Proteomes" id="UP001187192"/>
    </source>
</evidence>
<accession>A0AA88CVT6</accession>
<dbReference type="Proteomes" id="UP001187192">
    <property type="component" value="Unassembled WGS sequence"/>
</dbReference>
<name>A0AA88CVT6_FICCA</name>
<evidence type="ECO:0000313" key="1">
    <source>
        <dbReference type="EMBL" id="GMN36713.1"/>
    </source>
</evidence>
<comment type="caution">
    <text evidence="1">The sequence shown here is derived from an EMBL/GenBank/DDBJ whole genome shotgun (WGS) entry which is preliminary data.</text>
</comment>
<organism evidence="1 2">
    <name type="scientific">Ficus carica</name>
    <name type="common">Common fig</name>
    <dbReference type="NCBI Taxonomy" id="3494"/>
    <lineage>
        <taxon>Eukaryota</taxon>
        <taxon>Viridiplantae</taxon>
        <taxon>Streptophyta</taxon>
        <taxon>Embryophyta</taxon>
        <taxon>Tracheophyta</taxon>
        <taxon>Spermatophyta</taxon>
        <taxon>Magnoliopsida</taxon>
        <taxon>eudicotyledons</taxon>
        <taxon>Gunneridae</taxon>
        <taxon>Pentapetalae</taxon>
        <taxon>rosids</taxon>
        <taxon>fabids</taxon>
        <taxon>Rosales</taxon>
        <taxon>Moraceae</taxon>
        <taxon>Ficeae</taxon>
        <taxon>Ficus</taxon>
    </lineage>
</organism>
<sequence length="132" mass="14408">MYSAVFRAGRSPRAGPLADHLPRARRNRHVLGRCGAQSTWIRVVKPALLLYLSAIETIPLLLQHITSPTTATCPSRIYRQRQPPPSVPRSDRHCCPLAGDAHCVLLLATPRATWHPSIGLVAPAGLPIHPVP</sequence>
<keyword evidence="2" id="KW-1185">Reference proteome</keyword>
<proteinExistence type="predicted"/>
<protein>
    <submittedName>
        <fullName evidence="1">Uncharacterized protein</fullName>
    </submittedName>
</protein>
<dbReference type="EMBL" id="BTGU01000006">
    <property type="protein sequence ID" value="GMN36713.1"/>
    <property type="molecule type" value="Genomic_DNA"/>
</dbReference>